<gene>
    <name evidence="4" type="primary">IHO1</name>
</gene>
<dbReference type="GO" id="GO:0000794">
    <property type="term" value="C:condensed nuclear chromosome"/>
    <property type="evidence" value="ECO:0007669"/>
    <property type="project" value="TreeGrafter"/>
</dbReference>
<keyword evidence="1" id="KW-0175">Coiled coil</keyword>
<dbReference type="KEGG" id="emc:129327660"/>
<feature type="compositionally biased region" description="Polar residues" evidence="2">
    <location>
        <begin position="271"/>
        <end position="329"/>
    </location>
</feature>
<proteinExistence type="predicted"/>
<dbReference type="RefSeq" id="XP_054832387.1">
    <property type="nucleotide sequence ID" value="XM_054976412.1"/>
</dbReference>
<evidence type="ECO:0000256" key="2">
    <source>
        <dbReference type="SAM" id="MobiDB-lite"/>
    </source>
</evidence>
<evidence type="ECO:0000256" key="1">
    <source>
        <dbReference type="SAM" id="Coils"/>
    </source>
</evidence>
<evidence type="ECO:0000313" key="4">
    <source>
        <dbReference type="RefSeq" id="XP_054832387.1"/>
    </source>
</evidence>
<dbReference type="GeneID" id="129327660"/>
<organism evidence="3 4">
    <name type="scientific">Eublepharis macularius</name>
    <name type="common">Leopard gecko</name>
    <name type="synonym">Cyrtodactylus macularius</name>
    <dbReference type="NCBI Taxonomy" id="481883"/>
    <lineage>
        <taxon>Eukaryota</taxon>
        <taxon>Metazoa</taxon>
        <taxon>Chordata</taxon>
        <taxon>Craniata</taxon>
        <taxon>Vertebrata</taxon>
        <taxon>Euteleostomi</taxon>
        <taxon>Lepidosauria</taxon>
        <taxon>Squamata</taxon>
        <taxon>Bifurcata</taxon>
        <taxon>Gekkota</taxon>
        <taxon>Eublepharidae</taxon>
        <taxon>Eublepharinae</taxon>
        <taxon>Eublepharis</taxon>
    </lineage>
</organism>
<dbReference type="PANTHER" id="PTHR35662">
    <property type="entry name" value="INTERACTOR OF HORMAD1 PROTEIN 1"/>
    <property type="match status" value="1"/>
</dbReference>
<dbReference type="PANTHER" id="PTHR35662:SF1">
    <property type="entry name" value="INTERACTOR OF HORMAD1 PROTEIN 1"/>
    <property type="match status" value="1"/>
</dbReference>
<dbReference type="GO" id="GO:0006310">
    <property type="term" value="P:DNA recombination"/>
    <property type="evidence" value="ECO:0007669"/>
    <property type="project" value="InterPro"/>
</dbReference>
<dbReference type="GO" id="GO:0042138">
    <property type="term" value="P:meiotic DNA double-strand break formation"/>
    <property type="evidence" value="ECO:0007669"/>
    <property type="project" value="InterPro"/>
</dbReference>
<dbReference type="InterPro" id="IPR031529">
    <property type="entry name" value="IHO1"/>
</dbReference>
<dbReference type="Pfam" id="PF15771">
    <property type="entry name" value="IHO1"/>
    <property type="match status" value="1"/>
</dbReference>
<dbReference type="Proteomes" id="UP001190640">
    <property type="component" value="Chromosome 4"/>
</dbReference>
<protein>
    <submittedName>
        <fullName evidence="4">Interactor of HORMAD1 protein 1</fullName>
    </submittedName>
</protein>
<evidence type="ECO:0000313" key="3">
    <source>
        <dbReference type="Proteomes" id="UP001190640"/>
    </source>
</evidence>
<sequence>MNGNVWNIKDMFSTSAAMGPNKPSSWTSGPNDYNSMSDSQFLFGSQFCPETSQSASTPLEFNVQQRPGKNSQQNSQDSEPSIFTKYQSKPQLFGSDGKERGSLNFPTGRFKSALEQFEENKKKIKEKHDSEVLNSFISNTKESLQKLQSSLDKSEETLKSMLDGLGNLAKTTQETSQSHYGLILNALKDRSEMEQMLLGMKKMLEDKDAEFSDLKSSLQLLKGSLEQLTTQQNEQHLKLCEQLGSLQLPNLLAELQAFISAPKTLSHIKDNASQTSPDTTSTKQSPNSKLNATAGSKFISSDSASQGKENVNNKQLKSHIPTTGQYDSNTPCTCQSGDNAEGDIFLGLDL</sequence>
<keyword evidence="3" id="KW-1185">Reference proteome</keyword>
<feature type="region of interest" description="Disordered" evidence="2">
    <location>
        <begin position="14"/>
        <end position="33"/>
    </location>
</feature>
<dbReference type="GO" id="GO:0007129">
    <property type="term" value="P:homologous chromosome pairing at meiosis"/>
    <property type="evidence" value="ECO:0007669"/>
    <property type="project" value="TreeGrafter"/>
</dbReference>
<dbReference type="CTD" id="339834"/>
<feature type="coiled-coil region" evidence="1">
    <location>
        <begin position="114"/>
        <end position="157"/>
    </location>
</feature>
<name>A0AA97J6H2_EUBMA</name>
<accession>A0AA97J6H2</accession>
<feature type="region of interest" description="Disordered" evidence="2">
    <location>
        <begin position="269"/>
        <end position="329"/>
    </location>
</feature>
<dbReference type="AlphaFoldDB" id="A0AA97J6H2"/>
<reference evidence="4" key="1">
    <citation type="submission" date="2025-08" db="UniProtKB">
        <authorList>
            <consortium name="RefSeq"/>
        </authorList>
    </citation>
    <scope>IDENTIFICATION</scope>
    <source>
        <tissue evidence="4">Blood</tissue>
    </source>
</reference>